<organism evidence="1 2">
    <name type="scientific">Spirosoma validum</name>
    <dbReference type="NCBI Taxonomy" id="2771355"/>
    <lineage>
        <taxon>Bacteria</taxon>
        <taxon>Pseudomonadati</taxon>
        <taxon>Bacteroidota</taxon>
        <taxon>Cytophagia</taxon>
        <taxon>Cytophagales</taxon>
        <taxon>Cytophagaceae</taxon>
        <taxon>Spirosoma</taxon>
    </lineage>
</organism>
<dbReference type="EMBL" id="JACXAA010000002">
    <property type="protein sequence ID" value="MBD2752622.1"/>
    <property type="molecule type" value="Genomic_DNA"/>
</dbReference>
<comment type="caution">
    <text evidence="1">The sequence shown here is derived from an EMBL/GenBank/DDBJ whole genome shotgun (WGS) entry which is preliminary data.</text>
</comment>
<dbReference type="RefSeq" id="WP_191038252.1">
    <property type="nucleotide sequence ID" value="NZ_JACXAA010000002.1"/>
</dbReference>
<protein>
    <submittedName>
        <fullName evidence="1">Uncharacterized protein</fullName>
    </submittedName>
</protein>
<accession>A0A927AZQ0</accession>
<sequence>MDYSEQDIENLDKIIGALAKTSIGTIPEILYGYQEFPSHGSPEDLDCRTYEDILTKNNICSITDGWTPNSVPGGYKTLYLDSGGRTILRSKKTIRDFFQENDKDENLLVTSISPYKSIGNPVSIEKYEAFDLILSHILTTNQGHSNHIKQNIPAFKDVDQARIDLLLEEMYNVASGAFQKKPFLNRPALFRNNYTHLIKEEGGFKKLLEKREQENKSQQPFISYNFNNSGHGNIINTGNNSFLKATANRSNSVRVSTPETLKDELQKLTTQIKDLLDKIDTLESDTKEEAIHQVEVVERQVAKAEPNFSLIGKALQMIETLLMDAVSNEYTPLILDGIRHLLPQLAK</sequence>
<name>A0A927AZQ0_9BACT</name>
<proteinExistence type="predicted"/>
<dbReference type="AlphaFoldDB" id="A0A927AZQ0"/>
<reference evidence="1" key="1">
    <citation type="submission" date="2020-09" db="EMBL/GenBank/DDBJ databases">
        <authorList>
            <person name="Kim M.K."/>
        </authorList>
    </citation>
    <scope>NUCLEOTIDE SEQUENCE</scope>
    <source>
        <strain evidence="1">BT704</strain>
    </source>
</reference>
<keyword evidence="2" id="KW-1185">Reference proteome</keyword>
<gene>
    <name evidence="1" type="ORF">IC230_06965</name>
</gene>
<evidence type="ECO:0000313" key="1">
    <source>
        <dbReference type="EMBL" id="MBD2752622.1"/>
    </source>
</evidence>
<dbReference type="Proteomes" id="UP000653797">
    <property type="component" value="Unassembled WGS sequence"/>
</dbReference>
<evidence type="ECO:0000313" key="2">
    <source>
        <dbReference type="Proteomes" id="UP000653797"/>
    </source>
</evidence>